<dbReference type="PIRSF" id="PIRSF017082">
    <property type="entry name" value="YflP"/>
    <property type="match status" value="1"/>
</dbReference>
<evidence type="ECO:0000313" key="4">
    <source>
        <dbReference type="Proteomes" id="UP000765160"/>
    </source>
</evidence>
<feature type="signal peptide" evidence="2">
    <location>
        <begin position="1"/>
        <end position="17"/>
    </location>
</feature>
<dbReference type="RefSeq" id="WP_168047889.1">
    <property type="nucleotide sequence ID" value="NZ_JAATJR010000002.1"/>
</dbReference>
<dbReference type="SUPFAM" id="SSF53850">
    <property type="entry name" value="Periplasmic binding protein-like II"/>
    <property type="match status" value="1"/>
</dbReference>
<evidence type="ECO:0000256" key="2">
    <source>
        <dbReference type="SAM" id="SignalP"/>
    </source>
</evidence>
<evidence type="ECO:0000256" key="1">
    <source>
        <dbReference type="ARBA" id="ARBA00006987"/>
    </source>
</evidence>
<sequence>MKRRTILQAAAAAPLLAAPATLWPKESGAQDFTQPIRLIVPFNPGGTSDILARLIAPSLGQRIGQSVVVENRAGAGGNIGADLVAKSRPDGHALVLLDISVLATNPHLFPRLPFDSLRDLAPVQMVVYAPYILAVNNQLPVQNAQELAAYAKANPGKLNAANSGTGTLTHLVAASLANAWGGEVTHVPYRGGAPALTALVTNEANLTMAGATQSQNFVVNNQMRGIAVTGPKRLAAVPNLPTFRELGWPEPDAGTWQGVLTQGNTPPATIARLEREIAQVLTEPNIVRRIGEIGGEVRAEGAATFRRILTEQTESYGRIIRANNIRLE</sequence>
<dbReference type="PANTHER" id="PTHR42928">
    <property type="entry name" value="TRICARBOXYLATE-BINDING PROTEIN"/>
    <property type="match status" value="1"/>
</dbReference>
<proteinExistence type="inferred from homology"/>
<name>A0ABX1EU53_9PROT</name>
<dbReference type="EMBL" id="JAAVTX010000002">
    <property type="protein sequence ID" value="NKE44156.1"/>
    <property type="molecule type" value="Genomic_DNA"/>
</dbReference>
<evidence type="ECO:0000313" key="3">
    <source>
        <dbReference type="EMBL" id="NKE44156.1"/>
    </source>
</evidence>
<feature type="chain" id="PRO_5046089608" evidence="2">
    <location>
        <begin position="18"/>
        <end position="328"/>
    </location>
</feature>
<gene>
    <name evidence="3" type="ORF">HB662_05170</name>
</gene>
<dbReference type="Pfam" id="PF03401">
    <property type="entry name" value="TctC"/>
    <property type="match status" value="1"/>
</dbReference>
<organism evidence="3 4">
    <name type="scientific">Falsiroseomonas frigidaquae</name>
    <dbReference type="NCBI Taxonomy" id="487318"/>
    <lineage>
        <taxon>Bacteria</taxon>
        <taxon>Pseudomonadati</taxon>
        <taxon>Pseudomonadota</taxon>
        <taxon>Alphaproteobacteria</taxon>
        <taxon>Acetobacterales</taxon>
        <taxon>Roseomonadaceae</taxon>
        <taxon>Falsiroseomonas</taxon>
    </lineage>
</organism>
<dbReference type="Gene3D" id="3.40.190.10">
    <property type="entry name" value="Periplasmic binding protein-like II"/>
    <property type="match status" value="1"/>
</dbReference>
<comment type="similarity">
    <text evidence="1">Belongs to the UPF0065 (bug) family.</text>
</comment>
<keyword evidence="2" id="KW-0732">Signal</keyword>
<dbReference type="Proteomes" id="UP000765160">
    <property type="component" value="Unassembled WGS sequence"/>
</dbReference>
<keyword evidence="4" id="KW-1185">Reference proteome</keyword>
<dbReference type="PANTHER" id="PTHR42928:SF5">
    <property type="entry name" value="BLR1237 PROTEIN"/>
    <property type="match status" value="1"/>
</dbReference>
<reference evidence="3 4" key="1">
    <citation type="submission" date="2020-03" db="EMBL/GenBank/DDBJ databases">
        <title>Roseomonas selenitidurans sp. nov. isolated from soil.</title>
        <authorList>
            <person name="Liu H."/>
        </authorList>
    </citation>
    <scope>NUCLEOTIDE SEQUENCE [LARGE SCALE GENOMIC DNA]</scope>
    <source>
        <strain evidence="3 4">JCM 15073</strain>
    </source>
</reference>
<dbReference type="InterPro" id="IPR005064">
    <property type="entry name" value="BUG"/>
</dbReference>
<dbReference type="Gene3D" id="3.40.190.150">
    <property type="entry name" value="Bordetella uptake gene, domain 1"/>
    <property type="match status" value="1"/>
</dbReference>
<accession>A0ABX1EU53</accession>
<comment type="caution">
    <text evidence="3">The sequence shown here is derived from an EMBL/GenBank/DDBJ whole genome shotgun (WGS) entry which is preliminary data.</text>
</comment>
<dbReference type="InterPro" id="IPR042100">
    <property type="entry name" value="Bug_dom1"/>
</dbReference>
<protein>
    <submittedName>
        <fullName evidence="3">Tripartite tricarboxylate transporter substrate binding protein</fullName>
    </submittedName>
</protein>